<feature type="transmembrane region" description="Helical" evidence="1">
    <location>
        <begin position="16"/>
        <end position="37"/>
    </location>
</feature>
<evidence type="ECO:0000313" key="3">
    <source>
        <dbReference type="Proteomes" id="UP000039865"/>
    </source>
</evidence>
<dbReference type="EMBL" id="CCKQ01019318">
    <property type="protein sequence ID" value="CDW91339.1"/>
    <property type="molecule type" value="Genomic_DNA"/>
</dbReference>
<gene>
    <name evidence="2" type="primary">Contig4367.g4670</name>
    <name evidence="2" type="ORF">STYLEM_20493</name>
</gene>
<accession>A0A078BAA9</accession>
<evidence type="ECO:0000313" key="2">
    <source>
        <dbReference type="EMBL" id="CDW91339.1"/>
    </source>
</evidence>
<organism evidence="2 3">
    <name type="scientific">Stylonychia lemnae</name>
    <name type="common">Ciliate</name>
    <dbReference type="NCBI Taxonomy" id="5949"/>
    <lineage>
        <taxon>Eukaryota</taxon>
        <taxon>Sar</taxon>
        <taxon>Alveolata</taxon>
        <taxon>Ciliophora</taxon>
        <taxon>Intramacronucleata</taxon>
        <taxon>Spirotrichea</taxon>
        <taxon>Stichotrichia</taxon>
        <taxon>Sporadotrichida</taxon>
        <taxon>Oxytrichidae</taxon>
        <taxon>Stylonychinae</taxon>
        <taxon>Stylonychia</taxon>
    </lineage>
</organism>
<name>A0A078BAA9_STYLE</name>
<dbReference type="InParanoid" id="A0A078BAA9"/>
<keyword evidence="3" id="KW-1185">Reference proteome</keyword>
<evidence type="ECO:0000256" key="1">
    <source>
        <dbReference type="SAM" id="Phobius"/>
    </source>
</evidence>
<evidence type="ECO:0008006" key="4">
    <source>
        <dbReference type="Google" id="ProtNLM"/>
    </source>
</evidence>
<dbReference type="AlphaFoldDB" id="A0A078BAA9"/>
<keyword evidence="1" id="KW-0812">Transmembrane</keyword>
<keyword evidence="1" id="KW-1133">Transmembrane helix</keyword>
<reference evidence="2 3" key="1">
    <citation type="submission" date="2014-06" db="EMBL/GenBank/DDBJ databases">
        <authorList>
            <person name="Swart Estienne"/>
        </authorList>
    </citation>
    <scope>NUCLEOTIDE SEQUENCE [LARGE SCALE GENOMIC DNA]</scope>
    <source>
        <strain evidence="2 3">130c</strain>
    </source>
</reference>
<protein>
    <recommendedName>
        <fullName evidence="4">Transmembrane protein</fullName>
    </recommendedName>
</protein>
<keyword evidence="1" id="KW-0472">Membrane</keyword>
<sequence length="238" mass="26887">MSESTSSISASSNKTLMTASAAVLGLIGASTLAYSLVQSRSQKRKAQEIFLSKRAAKKNSVNVDDDIAPLLKKQPRRVTLYFDENDEMVDEKTAQNDPYNYYHKYHAVQVDFGGDEGFELASHKITKDIFWGEKCTDNAQIFIENLQKSKAKHQKQMFEQELFNQSLSESDDLNIKGINDLKDSNPGDASVIMDINPNKFEKPKDNLFFDFFSLYAKKFIDQKQSKAQKQNSSNAIAN</sequence>
<proteinExistence type="predicted"/>
<dbReference type="Proteomes" id="UP000039865">
    <property type="component" value="Unassembled WGS sequence"/>
</dbReference>